<reference evidence="1 2" key="1">
    <citation type="submission" date="2021-04" db="EMBL/GenBank/DDBJ databases">
        <title>Complete genome sequence of Stygiolobus sp. KN-1.</title>
        <authorList>
            <person name="Nakamura K."/>
            <person name="Sakai H."/>
            <person name="Kurosawa N."/>
        </authorList>
    </citation>
    <scope>NUCLEOTIDE SEQUENCE [LARGE SCALE GENOMIC DNA]</scope>
    <source>
        <strain evidence="1 2">KN-1</strain>
    </source>
</reference>
<dbReference type="AlphaFoldDB" id="A0A8D5U6M1"/>
<evidence type="ECO:0000313" key="1">
    <source>
        <dbReference type="EMBL" id="BCU70511.1"/>
    </source>
</evidence>
<proteinExistence type="predicted"/>
<dbReference type="KEGG" id="csty:KN1_18080"/>
<dbReference type="GO" id="GO:0006614">
    <property type="term" value="P:SRP-dependent cotranslational protein targeting to membrane"/>
    <property type="evidence" value="ECO:0007669"/>
    <property type="project" value="InterPro"/>
</dbReference>
<name>A0A8D5U6M1_9CREN</name>
<dbReference type="GeneID" id="66163533"/>
<dbReference type="SUPFAM" id="SSF69695">
    <property type="entry name" value="SRP19"/>
    <property type="match status" value="1"/>
</dbReference>
<dbReference type="GO" id="GO:0048500">
    <property type="term" value="C:signal recognition particle"/>
    <property type="evidence" value="ECO:0007669"/>
    <property type="project" value="InterPro"/>
</dbReference>
<dbReference type="Gene3D" id="3.30.56.30">
    <property type="entry name" value="Signal recognition particle, SRP19-like subunit"/>
    <property type="match status" value="1"/>
</dbReference>
<dbReference type="RefSeq" id="WP_221287177.1">
    <property type="nucleotide sequence ID" value="NZ_AP024597.1"/>
</dbReference>
<dbReference type="EMBL" id="AP024597">
    <property type="protein sequence ID" value="BCU70511.1"/>
    <property type="molecule type" value="Genomic_DNA"/>
</dbReference>
<evidence type="ECO:0008006" key="3">
    <source>
        <dbReference type="Google" id="ProtNLM"/>
    </source>
</evidence>
<protein>
    <recommendedName>
        <fullName evidence="3">Signal recognition particle 19 kDa protein</fullName>
    </recommendedName>
</protein>
<keyword evidence="2" id="KW-1185">Reference proteome</keyword>
<dbReference type="GO" id="GO:0008312">
    <property type="term" value="F:7S RNA binding"/>
    <property type="evidence" value="ECO:0007669"/>
    <property type="project" value="InterPro"/>
</dbReference>
<sequence length="93" mass="10805">MSLRDYKGEKIAIWLAYFLAPSRNKGRKIKKVQNKKIDFNVILKITSELGLEPEVYQDKIHPSTGIAGLLVVKKKYGKYKIIKMINEELNRLK</sequence>
<organism evidence="1 2">
    <name type="scientific">Stygiolobus caldivivus</name>
    <dbReference type="NCBI Taxonomy" id="2824673"/>
    <lineage>
        <taxon>Archaea</taxon>
        <taxon>Thermoproteota</taxon>
        <taxon>Thermoprotei</taxon>
        <taxon>Sulfolobales</taxon>
        <taxon>Sulfolobaceae</taxon>
        <taxon>Stygiolobus</taxon>
    </lineage>
</organism>
<evidence type="ECO:0000313" key="2">
    <source>
        <dbReference type="Proteomes" id="UP000825123"/>
    </source>
</evidence>
<dbReference type="InterPro" id="IPR036521">
    <property type="entry name" value="SRP19-like_sf"/>
</dbReference>
<accession>A0A8D5U6M1</accession>
<dbReference type="Proteomes" id="UP000825123">
    <property type="component" value="Chromosome"/>
</dbReference>
<gene>
    <name evidence="1" type="ORF">KN1_18080</name>
</gene>